<evidence type="ECO:0000259" key="3">
    <source>
        <dbReference type="Pfam" id="PF12641"/>
    </source>
</evidence>
<gene>
    <name evidence="4" type="ORF">H6A60_05190</name>
</gene>
<sequence length="179" mass="19517">MTEAEVRPNAARPLIVVSSRTGNTMILAHAICDALPGAELVRATALPEDLSTFNPVLLGFWCDRGHAPEDMMAAARRLSGKRIGCFATMGGNPEDESAKRWMKTTAEELVGLGDNNELAETFLCRGRIDPEVFERMTAMLGGSVSAEREARRQASETHPDRIDLARGAEIFRGVFGANW</sequence>
<evidence type="ECO:0000256" key="1">
    <source>
        <dbReference type="ARBA" id="ARBA00022630"/>
    </source>
</evidence>
<evidence type="ECO:0000256" key="2">
    <source>
        <dbReference type="ARBA" id="ARBA00022643"/>
    </source>
</evidence>
<evidence type="ECO:0000313" key="5">
    <source>
        <dbReference type="Proteomes" id="UP000715095"/>
    </source>
</evidence>
<dbReference type="InterPro" id="IPR008254">
    <property type="entry name" value="Flavodoxin/NO_synth"/>
</dbReference>
<evidence type="ECO:0000313" key="4">
    <source>
        <dbReference type="EMBL" id="MBM6703878.1"/>
    </source>
</evidence>
<reference evidence="4 5" key="1">
    <citation type="journal article" date="2021" name="Sci. Rep.">
        <title>The distribution of antibiotic resistance genes in chicken gut microbiota commensals.</title>
        <authorList>
            <person name="Juricova H."/>
            <person name="Matiasovicova J."/>
            <person name="Kubasova T."/>
            <person name="Cejkova D."/>
            <person name="Rychlik I."/>
        </authorList>
    </citation>
    <scope>NUCLEOTIDE SEQUENCE [LARGE SCALE GENOMIC DNA]</scope>
    <source>
        <strain evidence="4 5">An829</strain>
    </source>
</reference>
<dbReference type="InterPro" id="IPR029039">
    <property type="entry name" value="Flavoprotein-like_sf"/>
</dbReference>
<proteinExistence type="predicted"/>
<organism evidence="4 5">
    <name type="scientific">Sutterella massiliensis</name>
    <dbReference type="NCBI Taxonomy" id="1816689"/>
    <lineage>
        <taxon>Bacteria</taxon>
        <taxon>Pseudomonadati</taxon>
        <taxon>Pseudomonadota</taxon>
        <taxon>Betaproteobacteria</taxon>
        <taxon>Burkholderiales</taxon>
        <taxon>Sutterellaceae</taxon>
        <taxon>Sutterella</taxon>
    </lineage>
</organism>
<dbReference type="Pfam" id="PF12641">
    <property type="entry name" value="Flavodoxin_3"/>
    <property type="match status" value="1"/>
</dbReference>
<dbReference type="EMBL" id="JACJJC010000006">
    <property type="protein sequence ID" value="MBM6703878.1"/>
    <property type="molecule type" value="Genomic_DNA"/>
</dbReference>
<comment type="caution">
    <text evidence="4">The sequence shown here is derived from an EMBL/GenBank/DDBJ whole genome shotgun (WGS) entry which is preliminary data.</text>
</comment>
<feature type="domain" description="Flavodoxin-like" evidence="3">
    <location>
        <begin position="14"/>
        <end position="170"/>
    </location>
</feature>
<keyword evidence="1" id="KW-0285">Flavoprotein</keyword>
<dbReference type="Proteomes" id="UP000715095">
    <property type="component" value="Unassembled WGS sequence"/>
</dbReference>
<keyword evidence="5" id="KW-1185">Reference proteome</keyword>
<protein>
    <recommendedName>
        <fullName evidence="3">Flavodoxin-like domain-containing protein</fullName>
    </recommendedName>
</protein>
<dbReference type="RefSeq" id="WP_205102347.1">
    <property type="nucleotide sequence ID" value="NZ_JACJJC010000006.1"/>
</dbReference>
<dbReference type="SUPFAM" id="SSF52218">
    <property type="entry name" value="Flavoproteins"/>
    <property type="match status" value="1"/>
</dbReference>
<dbReference type="Gene3D" id="3.40.50.360">
    <property type="match status" value="1"/>
</dbReference>
<accession>A0ABS2DRB1</accession>
<keyword evidence="2" id="KW-0288">FMN</keyword>
<name>A0ABS2DRB1_9BURK</name>